<evidence type="ECO:0008006" key="4">
    <source>
        <dbReference type="Google" id="ProtNLM"/>
    </source>
</evidence>
<reference evidence="2" key="1">
    <citation type="journal article" date="2022" name="bioRxiv">
        <title>Sequencing and chromosome-scale assembly of the giantPleurodeles waltlgenome.</title>
        <authorList>
            <person name="Brown T."/>
            <person name="Elewa A."/>
            <person name="Iarovenko S."/>
            <person name="Subramanian E."/>
            <person name="Araus A.J."/>
            <person name="Petzold A."/>
            <person name="Susuki M."/>
            <person name="Suzuki K.-i.T."/>
            <person name="Hayashi T."/>
            <person name="Toyoda A."/>
            <person name="Oliveira C."/>
            <person name="Osipova E."/>
            <person name="Leigh N.D."/>
            <person name="Simon A."/>
            <person name="Yun M.H."/>
        </authorList>
    </citation>
    <scope>NUCLEOTIDE SEQUENCE</scope>
    <source>
        <strain evidence="2">20211129_DDA</strain>
        <tissue evidence="2">Liver</tissue>
    </source>
</reference>
<sequence>MDEWKHKDFAAMKFFQLFGKAKPAVIGMVHAQAIPGSPRSRLPISRIVEDACVDAEIYENAGVDGLIVENMHDVPYSLSIGPEVTATMAVTCAAVRQTCPRLPLGIQILSCANQQAMAVALAAGLDFIRAEGFIFSHVADEGLVNACAGDLLRYRRHIGAEHVQIFADIKKKHSAHALTADVSVSETAKAAEFFLADGIILTGAATGIQANPEEVKEARHAVRIPVLVGSGVTLENIEDYVNADALIIGSYFKEGGHWAGKVDPDRVKTFMDKVKQLRA</sequence>
<dbReference type="AlphaFoldDB" id="A0AAV7KVV2"/>
<dbReference type="EMBL" id="JANPWB010000016">
    <property type="protein sequence ID" value="KAJ1082674.1"/>
    <property type="molecule type" value="Genomic_DNA"/>
</dbReference>
<dbReference type="Gene3D" id="3.20.20.70">
    <property type="entry name" value="Aldolase class I"/>
    <property type="match status" value="1"/>
</dbReference>
<organism evidence="2 3">
    <name type="scientific">Pleurodeles waltl</name>
    <name type="common">Iberian ribbed newt</name>
    <dbReference type="NCBI Taxonomy" id="8319"/>
    <lineage>
        <taxon>Eukaryota</taxon>
        <taxon>Metazoa</taxon>
        <taxon>Chordata</taxon>
        <taxon>Craniata</taxon>
        <taxon>Vertebrata</taxon>
        <taxon>Euteleostomi</taxon>
        <taxon>Amphibia</taxon>
        <taxon>Batrachia</taxon>
        <taxon>Caudata</taxon>
        <taxon>Salamandroidea</taxon>
        <taxon>Salamandridae</taxon>
        <taxon>Pleurodelinae</taxon>
        <taxon>Pleurodeles</taxon>
    </lineage>
</organism>
<dbReference type="InterPro" id="IPR013785">
    <property type="entry name" value="Aldolase_TIM"/>
</dbReference>
<dbReference type="Pfam" id="PF03437">
    <property type="entry name" value="BtpA"/>
    <property type="match status" value="1"/>
</dbReference>
<dbReference type="InterPro" id="IPR005137">
    <property type="entry name" value="BtpA"/>
</dbReference>
<name>A0AAV7KVV2_PLEWA</name>
<dbReference type="Proteomes" id="UP001066276">
    <property type="component" value="Chromosome 12"/>
</dbReference>
<proteinExistence type="inferred from homology"/>
<protein>
    <recommendedName>
        <fullName evidence="4">BtpA family membrane complex biogenesis protein</fullName>
    </recommendedName>
</protein>
<accession>A0AAV7KVV2</accession>
<evidence type="ECO:0000256" key="1">
    <source>
        <dbReference type="ARBA" id="ARBA00006007"/>
    </source>
</evidence>
<gene>
    <name evidence="2" type="ORF">NDU88_002839</name>
</gene>
<dbReference type="InterPro" id="IPR011060">
    <property type="entry name" value="RibuloseP-bd_barrel"/>
</dbReference>
<keyword evidence="3" id="KW-1185">Reference proteome</keyword>
<dbReference type="SUPFAM" id="SSF51366">
    <property type="entry name" value="Ribulose-phoshate binding barrel"/>
    <property type="match status" value="1"/>
</dbReference>
<evidence type="ECO:0000313" key="2">
    <source>
        <dbReference type="EMBL" id="KAJ1082674.1"/>
    </source>
</evidence>
<evidence type="ECO:0000313" key="3">
    <source>
        <dbReference type="Proteomes" id="UP001066276"/>
    </source>
</evidence>
<dbReference type="NCBIfam" id="TIGR00259">
    <property type="entry name" value="thylakoid_BtpA"/>
    <property type="match status" value="1"/>
</dbReference>
<dbReference type="PANTHER" id="PTHR21381:SF3">
    <property type="entry name" value="SGC REGION PROTEIN SGCQ-RELATED"/>
    <property type="match status" value="1"/>
</dbReference>
<comment type="similarity">
    <text evidence="1">Belongs to the BtpA family.</text>
</comment>
<dbReference type="PIRSF" id="PIRSF005956">
    <property type="entry name" value="BtpA"/>
    <property type="match status" value="1"/>
</dbReference>
<comment type="caution">
    <text evidence="2">The sequence shown here is derived from an EMBL/GenBank/DDBJ whole genome shotgun (WGS) entry which is preliminary data.</text>
</comment>
<dbReference type="CDD" id="cd04722">
    <property type="entry name" value="TIM_phosphate_binding"/>
    <property type="match status" value="1"/>
</dbReference>
<dbReference type="PANTHER" id="PTHR21381">
    <property type="entry name" value="ZGC:162297"/>
    <property type="match status" value="1"/>
</dbReference>